<keyword evidence="1" id="KW-0575">Peroxidase</keyword>
<keyword evidence="1" id="KW-0560">Oxidoreductase</keyword>
<proteinExistence type="predicted"/>
<keyword evidence="4" id="KW-1185">Reference proteome</keyword>
<dbReference type="PANTHER" id="PTHR43433:SF5">
    <property type="entry name" value="AB HYDROLASE-1 DOMAIN-CONTAINING PROTEIN"/>
    <property type="match status" value="1"/>
</dbReference>
<feature type="domain" description="AB hydrolase-1" evidence="2">
    <location>
        <begin position="40"/>
        <end position="141"/>
    </location>
</feature>
<reference evidence="3" key="1">
    <citation type="submission" date="2023-06" db="EMBL/GenBank/DDBJ databases">
        <title>Draft genome sequence of Nocardioides sp. SOB77.</title>
        <authorList>
            <person name="Zhang G."/>
        </authorList>
    </citation>
    <scope>NUCLEOTIDE SEQUENCE</scope>
    <source>
        <strain evidence="3">SOB77</strain>
    </source>
</reference>
<dbReference type="GO" id="GO:0016787">
    <property type="term" value="F:hydrolase activity"/>
    <property type="evidence" value="ECO:0007669"/>
    <property type="project" value="UniProtKB-KW"/>
</dbReference>
<accession>A0ABT8FE63</accession>
<comment type="caution">
    <text evidence="3">The sequence shown here is derived from an EMBL/GenBank/DDBJ whole genome shotgun (WGS) entry which is preliminary data.</text>
</comment>
<dbReference type="InterPro" id="IPR029058">
    <property type="entry name" value="AB_hydrolase_fold"/>
</dbReference>
<dbReference type="PANTHER" id="PTHR43433">
    <property type="entry name" value="HYDROLASE, ALPHA/BETA FOLD FAMILY PROTEIN"/>
    <property type="match status" value="1"/>
</dbReference>
<organism evidence="3 4">
    <name type="scientific">Nocardioides oceani</name>
    <dbReference type="NCBI Taxonomy" id="3058369"/>
    <lineage>
        <taxon>Bacteria</taxon>
        <taxon>Bacillati</taxon>
        <taxon>Actinomycetota</taxon>
        <taxon>Actinomycetes</taxon>
        <taxon>Propionibacteriales</taxon>
        <taxon>Nocardioidaceae</taxon>
        <taxon>Nocardioides</taxon>
    </lineage>
</organism>
<dbReference type="PRINTS" id="PR00412">
    <property type="entry name" value="EPOXHYDRLASE"/>
</dbReference>
<dbReference type="InterPro" id="IPR000639">
    <property type="entry name" value="Epox_hydrolase-like"/>
</dbReference>
<gene>
    <name evidence="3" type="ORF">QWY28_07325</name>
</gene>
<dbReference type="InterPro" id="IPR050471">
    <property type="entry name" value="AB_hydrolase"/>
</dbReference>
<dbReference type="SUPFAM" id="SSF53474">
    <property type="entry name" value="alpha/beta-Hydrolases"/>
    <property type="match status" value="1"/>
</dbReference>
<dbReference type="RefSeq" id="WP_300951660.1">
    <property type="nucleotide sequence ID" value="NZ_JAUHJQ010000002.1"/>
</dbReference>
<dbReference type="Proteomes" id="UP001168620">
    <property type="component" value="Unassembled WGS sequence"/>
</dbReference>
<dbReference type="EMBL" id="JAUHJQ010000002">
    <property type="protein sequence ID" value="MDN4172745.1"/>
    <property type="molecule type" value="Genomic_DNA"/>
</dbReference>
<protein>
    <submittedName>
        <fullName evidence="3">Alpha/beta hydrolase</fullName>
    </submittedName>
</protein>
<evidence type="ECO:0000313" key="4">
    <source>
        <dbReference type="Proteomes" id="UP001168620"/>
    </source>
</evidence>
<evidence type="ECO:0000259" key="2">
    <source>
        <dbReference type="Pfam" id="PF00561"/>
    </source>
</evidence>
<dbReference type="Pfam" id="PF00561">
    <property type="entry name" value="Abhydrolase_1"/>
    <property type="match status" value="1"/>
</dbReference>
<name>A0ABT8FE63_9ACTN</name>
<evidence type="ECO:0000256" key="1">
    <source>
        <dbReference type="ARBA" id="ARBA00022559"/>
    </source>
</evidence>
<keyword evidence="3" id="KW-0378">Hydrolase</keyword>
<evidence type="ECO:0000313" key="3">
    <source>
        <dbReference type="EMBL" id="MDN4172745.1"/>
    </source>
</evidence>
<sequence>MQSTARSAPAATIAFRDVLSDDGTRLRAWTNDPEERIDGPTVLLCNGLGTSPFAWPALLDPACGVRVVSWNHRGTGGSDRPTRAEACGVDELVEDALSVMDHFGLDRVVVVGWSIGVNTMFQLAVDHPERVSALFAVAGVPGDTFSTMLGPLRLPRAAARAVTVNLSRAVRLAGRAITPVTTRLPVGEKTIAVLSHSGFMLPVADPQLTAAAVKEFLSTPIDWYFHMALTTSLHRRVPLSRVEVPCVFVAGRWDLLAGARHMATAADRIPGASYVELPGTHFVQMEHPDEVHRLLLDLVGRVSDDKVA</sequence>
<dbReference type="Gene3D" id="3.40.50.1820">
    <property type="entry name" value="alpha/beta hydrolase"/>
    <property type="match status" value="1"/>
</dbReference>
<dbReference type="InterPro" id="IPR000073">
    <property type="entry name" value="AB_hydrolase_1"/>
</dbReference>